<dbReference type="Pfam" id="PF00528">
    <property type="entry name" value="BPD_transp_1"/>
    <property type="match status" value="1"/>
</dbReference>
<dbReference type="GO" id="GO:0055085">
    <property type="term" value="P:transmembrane transport"/>
    <property type="evidence" value="ECO:0007669"/>
    <property type="project" value="InterPro"/>
</dbReference>
<keyword evidence="4 7" id="KW-0812">Transmembrane</keyword>
<evidence type="ECO:0000256" key="6">
    <source>
        <dbReference type="ARBA" id="ARBA00023136"/>
    </source>
</evidence>
<dbReference type="PANTHER" id="PTHR43744:SF8">
    <property type="entry name" value="SN-GLYCEROL-3-PHOSPHATE TRANSPORT SYSTEM PERMEASE PROTEIN UGPE"/>
    <property type="match status" value="1"/>
</dbReference>
<name>A0A0F7CJ53_PAEDU</name>
<keyword evidence="3" id="KW-1003">Cell membrane</keyword>
<dbReference type="PROSITE" id="PS50928">
    <property type="entry name" value="ABC_TM1"/>
    <property type="match status" value="1"/>
</dbReference>
<dbReference type="AlphaFoldDB" id="A0A0F7CJ53"/>
<evidence type="ECO:0000256" key="4">
    <source>
        <dbReference type="ARBA" id="ARBA00022692"/>
    </source>
</evidence>
<protein>
    <submittedName>
        <fullName evidence="9">ABC transporter permease</fullName>
    </submittedName>
</protein>
<evidence type="ECO:0000256" key="7">
    <source>
        <dbReference type="RuleBase" id="RU363032"/>
    </source>
</evidence>
<keyword evidence="6 7" id="KW-0472">Membrane</keyword>
<dbReference type="PATRIC" id="fig|1333534.5.peg.2745"/>
<gene>
    <name evidence="9" type="ORF">VK70_12440</name>
</gene>
<dbReference type="RefSeq" id="WP_025698926.1">
    <property type="nucleotide sequence ID" value="NZ_ASQQ01000631.1"/>
</dbReference>
<dbReference type="Gene3D" id="1.10.3720.10">
    <property type="entry name" value="MetI-like"/>
    <property type="match status" value="1"/>
</dbReference>
<dbReference type="HOGENOM" id="CLU_016047_1_2_9"/>
<dbReference type="SUPFAM" id="SSF161098">
    <property type="entry name" value="MetI-like"/>
    <property type="match status" value="1"/>
</dbReference>
<evidence type="ECO:0000313" key="10">
    <source>
        <dbReference type="Proteomes" id="UP000034189"/>
    </source>
</evidence>
<dbReference type="CDD" id="cd06261">
    <property type="entry name" value="TM_PBP2"/>
    <property type="match status" value="1"/>
</dbReference>
<dbReference type="InterPro" id="IPR000515">
    <property type="entry name" value="MetI-like"/>
</dbReference>
<evidence type="ECO:0000256" key="2">
    <source>
        <dbReference type="ARBA" id="ARBA00022448"/>
    </source>
</evidence>
<reference evidence="9 10" key="2">
    <citation type="journal article" date="2016" name="Genome Announc.">
        <title>Genome Sequence of a Gram-Positive Diazotroph, Paenibacillus durus Type Strain ATCC 35681.</title>
        <authorList>
            <person name="Halim M.A."/>
            <person name="Rahman A.Y."/>
            <person name="Sim K.S."/>
            <person name="Yam H.C."/>
            <person name="Rahim A.A."/>
            <person name="Ghazali A.H."/>
            <person name="Najimudin N."/>
        </authorList>
    </citation>
    <scope>NUCLEOTIDE SEQUENCE [LARGE SCALE GENOMIC DNA]</scope>
    <source>
        <strain evidence="9 10">ATCC 35681</strain>
    </source>
</reference>
<reference evidence="9 10" key="1">
    <citation type="submission" date="2015-03" db="EMBL/GenBank/DDBJ databases">
        <authorList>
            <person name="Abdul Halim M."/>
        </authorList>
    </citation>
    <scope>NUCLEOTIDE SEQUENCE [LARGE SCALE GENOMIC DNA]</scope>
    <source>
        <strain evidence="9 10">ATCC 35681</strain>
    </source>
</reference>
<sequence length="275" mass="30960">MKKNPVSMLITFMVVLAGVLIFVAPLWIMVMNSFKPLNEIIAFPLRFPDEWSFDNYAKAWEEVNIPNIMKNTAIVSFSAVCGVIILATMTAYWAERYPTVYSRIFSSAILLSMLIPFATIMIPLVQVMKFLHLNNTIPGAVLAYWGIGLAFAFFMIRSGVKTLPYELEEAARIDGCGVIQVFVRIVFPLLSPVVFSVFVMDMFWVWNDFIIPLILLNNQKLSTVQLAINRLFGMYNSRWDIALPALTMSMLPIIVIFILLQKKIVGGVMAGAVKG</sequence>
<dbReference type="InterPro" id="IPR035906">
    <property type="entry name" value="MetI-like_sf"/>
</dbReference>
<comment type="subcellular location">
    <subcellularLocation>
        <location evidence="1 7">Cell membrane</location>
        <topology evidence="1 7">Multi-pass membrane protein</topology>
    </subcellularLocation>
</comment>
<evidence type="ECO:0000256" key="3">
    <source>
        <dbReference type="ARBA" id="ARBA00022475"/>
    </source>
</evidence>
<evidence type="ECO:0000313" key="9">
    <source>
        <dbReference type="EMBL" id="AKG35285.1"/>
    </source>
</evidence>
<evidence type="ECO:0000256" key="5">
    <source>
        <dbReference type="ARBA" id="ARBA00022989"/>
    </source>
</evidence>
<dbReference type="PANTHER" id="PTHR43744">
    <property type="entry name" value="ABC TRANSPORTER PERMEASE PROTEIN MG189-RELATED-RELATED"/>
    <property type="match status" value="1"/>
</dbReference>
<feature type="transmembrane region" description="Helical" evidence="7">
    <location>
        <begin position="241"/>
        <end position="260"/>
    </location>
</feature>
<evidence type="ECO:0000259" key="8">
    <source>
        <dbReference type="PROSITE" id="PS50928"/>
    </source>
</evidence>
<keyword evidence="2 7" id="KW-0813">Transport</keyword>
<feature type="transmembrane region" description="Helical" evidence="7">
    <location>
        <begin position="7"/>
        <end position="28"/>
    </location>
</feature>
<feature type="transmembrane region" description="Helical" evidence="7">
    <location>
        <begin position="181"/>
        <end position="206"/>
    </location>
</feature>
<feature type="transmembrane region" description="Helical" evidence="7">
    <location>
        <begin position="104"/>
        <end position="125"/>
    </location>
</feature>
<dbReference type="EMBL" id="CP011114">
    <property type="protein sequence ID" value="AKG35285.1"/>
    <property type="molecule type" value="Genomic_DNA"/>
</dbReference>
<proteinExistence type="inferred from homology"/>
<keyword evidence="5 7" id="KW-1133">Transmembrane helix</keyword>
<feature type="transmembrane region" description="Helical" evidence="7">
    <location>
        <begin position="137"/>
        <end position="160"/>
    </location>
</feature>
<accession>A0A0F7CJ53</accession>
<dbReference type="OrthoDB" id="9772609at2"/>
<feature type="transmembrane region" description="Helical" evidence="7">
    <location>
        <begin position="73"/>
        <end position="92"/>
    </location>
</feature>
<comment type="similarity">
    <text evidence="7">Belongs to the binding-protein-dependent transport system permease family.</text>
</comment>
<organism evidence="9 10">
    <name type="scientific">Paenibacillus durus ATCC 35681</name>
    <dbReference type="NCBI Taxonomy" id="1333534"/>
    <lineage>
        <taxon>Bacteria</taxon>
        <taxon>Bacillati</taxon>
        <taxon>Bacillota</taxon>
        <taxon>Bacilli</taxon>
        <taxon>Bacillales</taxon>
        <taxon>Paenibacillaceae</taxon>
        <taxon>Paenibacillus</taxon>
    </lineage>
</organism>
<dbReference type="Proteomes" id="UP000034189">
    <property type="component" value="Chromosome"/>
</dbReference>
<evidence type="ECO:0000256" key="1">
    <source>
        <dbReference type="ARBA" id="ARBA00004651"/>
    </source>
</evidence>
<feature type="domain" description="ABC transmembrane type-1" evidence="8">
    <location>
        <begin position="69"/>
        <end position="260"/>
    </location>
</feature>
<dbReference type="GO" id="GO:0005886">
    <property type="term" value="C:plasma membrane"/>
    <property type="evidence" value="ECO:0007669"/>
    <property type="project" value="UniProtKB-SubCell"/>
</dbReference>